<proteinExistence type="inferred from homology"/>
<evidence type="ECO:0000256" key="5">
    <source>
        <dbReference type="ARBA" id="ARBA00022801"/>
    </source>
</evidence>
<dbReference type="Pfam" id="PF01979">
    <property type="entry name" value="Amidohydro_1"/>
    <property type="match status" value="1"/>
</dbReference>
<evidence type="ECO:0000256" key="7">
    <source>
        <dbReference type="ARBA" id="ARBA00047647"/>
    </source>
</evidence>
<dbReference type="Proteomes" id="UP000011086">
    <property type="component" value="Unassembled WGS sequence"/>
</dbReference>
<dbReference type="InterPro" id="IPR011059">
    <property type="entry name" value="Metal-dep_hydrolase_composite"/>
</dbReference>
<evidence type="ECO:0000256" key="1">
    <source>
        <dbReference type="ARBA" id="ARBA00010716"/>
    </source>
</evidence>
<gene>
    <name evidence="9" type="ORF">OOU_Y34scaffold00528g13</name>
</gene>
<dbReference type="AlphaFoldDB" id="A0AA97NYJ7"/>
<evidence type="ECO:0000256" key="4">
    <source>
        <dbReference type="ARBA" id="ARBA00022723"/>
    </source>
</evidence>
<keyword evidence="4" id="KW-0479">Metal-binding</keyword>
<dbReference type="InterPro" id="IPR003764">
    <property type="entry name" value="GlcNAc_6-P_deAcase"/>
</dbReference>
<dbReference type="GO" id="GO:0008448">
    <property type="term" value="F:N-acetylglucosamine-6-phosphate deacetylase activity"/>
    <property type="evidence" value="ECO:0007669"/>
    <property type="project" value="UniProtKB-EC"/>
</dbReference>
<dbReference type="PANTHER" id="PTHR11113:SF14">
    <property type="entry name" value="N-ACETYLGLUCOSAMINE-6-PHOSPHATE DEACETYLASE"/>
    <property type="match status" value="1"/>
</dbReference>
<dbReference type="FunFam" id="3.20.20.140:FF:000065">
    <property type="entry name" value="N-acetylglucosamine-6-phosphate deacetylase"/>
    <property type="match status" value="1"/>
</dbReference>
<dbReference type="PANTHER" id="PTHR11113">
    <property type="entry name" value="N-ACETYLGLUCOSAMINE-6-PHOSPHATE DEACETYLASE"/>
    <property type="match status" value="1"/>
</dbReference>
<keyword evidence="5" id="KW-0378">Hydrolase</keyword>
<organism evidence="9">
    <name type="scientific">Pyricularia oryzae (strain Y34)</name>
    <name type="common">Rice blast fungus</name>
    <name type="synonym">Magnaporthe oryzae</name>
    <dbReference type="NCBI Taxonomy" id="1143189"/>
    <lineage>
        <taxon>Eukaryota</taxon>
        <taxon>Fungi</taxon>
        <taxon>Dikarya</taxon>
        <taxon>Ascomycota</taxon>
        <taxon>Pezizomycotina</taxon>
        <taxon>Sordariomycetes</taxon>
        <taxon>Sordariomycetidae</taxon>
        <taxon>Magnaporthales</taxon>
        <taxon>Pyriculariaceae</taxon>
        <taxon>Pyricularia</taxon>
    </lineage>
</organism>
<reference evidence="9" key="1">
    <citation type="journal article" date="2012" name="PLoS Genet.">
        <title>Comparative analysis of the genomes of two field isolates of the rice blast fungus Magnaporthe oryzae.</title>
        <authorList>
            <person name="Xue M."/>
            <person name="Yang J."/>
            <person name="Li Z."/>
            <person name="Hu S."/>
            <person name="Yao N."/>
            <person name="Dean R.A."/>
            <person name="Zhao W."/>
            <person name="Shen M."/>
            <person name="Zhang H."/>
            <person name="Li C."/>
            <person name="Liu L."/>
            <person name="Cao L."/>
            <person name="Xu X."/>
            <person name="Xing Y."/>
            <person name="Hsiang T."/>
            <person name="Zhang Z."/>
            <person name="Xu J.R."/>
            <person name="Peng Y.L."/>
        </authorList>
    </citation>
    <scope>NUCLEOTIDE SEQUENCE</scope>
    <source>
        <strain evidence="9">Y34</strain>
    </source>
</reference>
<dbReference type="InterPro" id="IPR032466">
    <property type="entry name" value="Metal_Hydrolase"/>
</dbReference>
<dbReference type="NCBIfam" id="TIGR00221">
    <property type="entry name" value="nagA"/>
    <property type="match status" value="1"/>
</dbReference>
<dbReference type="GO" id="GO:0006046">
    <property type="term" value="P:N-acetylglucosamine catabolic process"/>
    <property type="evidence" value="ECO:0007669"/>
    <property type="project" value="TreeGrafter"/>
</dbReference>
<evidence type="ECO:0000256" key="3">
    <source>
        <dbReference type="ARBA" id="ARBA00018029"/>
    </source>
</evidence>
<evidence type="ECO:0000256" key="2">
    <source>
        <dbReference type="ARBA" id="ARBA00011899"/>
    </source>
</evidence>
<protein>
    <recommendedName>
        <fullName evidence="3">N-acetylglucosamine-6-phosphate deacetylase</fullName>
        <ecNumber evidence="2">3.5.1.25</ecNumber>
    </recommendedName>
</protein>
<feature type="domain" description="Amidohydrolase-related" evidence="8">
    <location>
        <begin position="67"/>
        <end position="431"/>
    </location>
</feature>
<evidence type="ECO:0000259" key="8">
    <source>
        <dbReference type="Pfam" id="PF01979"/>
    </source>
</evidence>
<comment type="catalytic activity">
    <reaction evidence="7">
        <text>N-acetyl-D-glucosamine 6-phosphate + H2O = D-glucosamine 6-phosphate + acetate</text>
        <dbReference type="Rhea" id="RHEA:22936"/>
        <dbReference type="ChEBI" id="CHEBI:15377"/>
        <dbReference type="ChEBI" id="CHEBI:30089"/>
        <dbReference type="ChEBI" id="CHEBI:57513"/>
        <dbReference type="ChEBI" id="CHEBI:58725"/>
        <dbReference type="EC" id="3.5.1.25"/>
    </reaction>
</comment>
<dbReference type="SUPFAM" id="SSF51556">
    <property type="entry name" value="Metallo-dependent hydrolases"/>
    <property type="match status" value="1"/>
</dbReference>
<dbReference type="SUPFAM" id="SSF51338">
    <property type="entry name" value="Composite domain of metallo-dependent hydrolases"/>
    <property type="match status" value="1"/>
</dbReference>
<name>A0AA97NYJ7_PYRO3</name>
<dbReference type="InterPro" id="IPR006680">
    <property type="entry name" value="Amidohydro-rel"/>
</dbReference>
<sequence>MPAAVTPNGRSRNGITKFTNCRLVRGSSLVEEDLWVSSATGKIVRSQAIFYDHNVLPDEIIDLGGRIVSPGLIDVQLNGAFGFNFSSTFPDMSSYGKKVKELNRKLVETGVTSYVPTVTSQTSELYHKVLPFLGPSGDHQIAEDGAESLGAHVEGPFISQTKNGIHNVDVLREALTMEDLEAMYGVDNIKPASTAGSQRLPIRMITAAPELGRMMELIPELQDRNIIYSIGHTEATYEEASLAVAAGATMITHLFNAMRPLHHRNPGVFGVLGIAERLPRPYFGIIADGIHLHPTTIKIAYSAHPEGFILVTDAMHLVGLPDGTYDWTNGDQCSRIVKTGSVLTLEGSGTIAGSSITLIECVNNFLNWSGCTIPQALNAVTATPAALLGLQGVKGSLDPGADADLVIFSENSQPDGPQLLVDQVWKRGTRVHYNEEFSMPSPSSSRSPMRSFRYVDMLLLMRSHFPVILLMHMLIEDYSQPLKARFFRKPLDAISTKEKWTLSRSI</sequence>
<accession>A0AA97NYJ7</accession>
<dbReference type="EMBL" id="JH793541">
    <property type="protein sequence ID" value="ELQ38721.1"/>
    <property type="molecule type" value="Genomic_DNA"/>
</dbReference>
<dbReference type="EC" id="3.5.1.25" evidence="2"/>
<dbReference type="CDD" id="cd00854">
    <property type="entry name" value="NagA"/>
    <property type="match status" value="1"/>
</dbReference>
<dbReference type="Gene3D" id="3.20.20.140">
    <property type="entry name" value="Metal-dependent hydrolases"/>
    <property type="match status" value="1"/>
</dbReference>
<keyword evidence="6" id="KW-0119">Carbohydrate metabolism</keyword>
<evidence type="ECO:0000256" key="6">
    <source>
        <dbReference type="ARBA" id="ARBA00023277"/>
    </source>
</evidence>
<comment type="similarity">
    <text evidence="1">Belongs to the metallo-dependent hydrolases superfamily. NagA family.</text>
</comment>
<evidence type="ECO:0000313" key="9">
    <source>
        <dbReference type="EMBL" id="ELQ38721.1"/>
    </source>
</evidence>
<dbReference type="GO" id="GO:0046872">
    <property type="term" value="F:metal ion binding"/>
    <property type="evidence" value="ECO:0007669"/>
    <property type="project" value="UniProtKB-KW"/>
</dbReference>